<accession>A0A8D1CYW5</accession>
<evidence type="ECO:0000313" key="2">
    <source>
        <dbReference type="Ensembl" id="ENSSSCP00035030665.1"/>
    </source>
</evidence>
<protein>
    <recommendedName>
        <fullName evidence="4">MICOS complex subunit</fullName>
    </recommendedName>
</protein>
<proteinExistence type="predicted"/>
<dbReference type="Proteomes" id="UP000694720">
    <property type="component" value="Unplaced"/>
</dbReference>
<reference evidence="2" key="1">
    <citation type="submission" date="2025-08" db="UniProtKB">
        <authorList>
            <consortium name="Ensembl"/>
        </authorList>
    </citation>
    <scope>IDENTIFICATION</scope>
</reference>
<feature type="chain" id="PRO_5034275918" description="MICOS complex subunit" evidence="1">
    <location>
        <begin position="19"/>
        <end position="233"/>
    </location>
</feature>
<organism evidence="2 3">
    <name type="scientific">Sus scrofa</name>
    <name type="common">Pig</name>
    <dbReference type="NCBI Taxonomy" id="9823"/>
    <lineage>
        <taxon>Eukaryota</taxon>
        <taxon>Metazoa</taxon>
        <taxon>Chordata</taxon>
        <taxon>Craniata</taxon>
        <taxon>Vertebrata</taxon>
        <taxon>Euteleostomi</taxon>
        <taxon>Mammalia</taxon>
        <taxon>Eutheria</taxon>
        <taxon>Laurasiatheria</taxon>
        <taxon>Artiodactyla</taxon>
        <taxon>Suina</taxon>
        <taxon>Suidae</taxon>
        <taxon>Sus</taxon>
    </lineage>
</organism>
<sequence>SDLLLFLLLWQPLSKSNSISSLRMDAGHNYQVRTLTAVAQAAIEVLSCRSSVKNVLGNVFSFHLVKSQTQLRSGVAVAVIIEVSGSKHRSCHAFQAISGRKHEVAGLIPGLAQSVRIWRCCGAMLKKRVIYEGLRLAGQMKDCALGLYNMQCPQHIEGNSAICHSTPLAWEPLYAAVITGYAGFLSVPRKLQTSALAGLAVRNFCMPQVQPKKDKLEGFAEFRESRTQEFLEE</sequence>
<dbReference type="AlphaFoldDB" id="A0A8D1CYW5"/>
<keyword evidence="1" id="KW-0732">Signal</keyword>
<name>A0A8D1CYW5_PIG</name>
<evidence type="ECO:0000313" key="3">
    <source>
        <dbReference type="Proteomes" id="UP000694720"/>
    </source>
</evidence>
<evidence type="ECO:0008006" key="4">
    <source>
        <dbReference type="Google" id="ProtNLM"/>
    </source>
</evidence>
<feature type="signal peptide" evidence="1">
    <location>
        <begin position="1"/>
        <end position="18"/>
    </location>
</feature>
<dbReference type="Ensembl" id="ENSSSCT00035075366.1">
    <property type="protein sequence ID" value="ENSSSCP00035030665.1"/>
    <property type="gene ID" value="ENSSSCG00035056406.1"/>
</dbReference>
<evidence type="ECO:0000256" key="1">
    <source>
        <dbReference type="SAM" id="SignalP"/>
    </source>
</evidence>